<dbReference type="InParanoid" id="A0A2K1INH8"/>
<gene>
    <name evidence="2" type="ORF">PHYPA_027140</name>
</gene>
<evidence type="ECO:0000313" key="2">
    <source>
        <dbReference type="EMBL" id="PNR30824.1"/>
    </source>
</evidence>
<keyword evidence="1" id="KW-0812">Transmembrane</keyword>
<evidence type="ECO:0000256" key="1">
    <source>
        <dbReference type="SAM" id="Phobius"/>
    </source>
</evidence>
<organism evidence="2">
    <name type="scientific">Physcomitrium patens</name>
    <name type="common">Spreading-leaved earth moss</name>
    <name type="synonym">Physcomitrella patens</name>
    <dbReference type="NCBI Taxonomy" id="3218"/>
    <lineage>
        <taxon>Eukaryota</taxon>
        <taxon>Viridiplantae</taxon>
        <taxon>Streptophyta</taxon>
        <taxon>Embryophyta</taxon>
        <taxon>Bryophyta</taxon>
        <taxon>Bryophytina</taxon>
        <taxon>Bryopsida</taxon>
        <taxon>Funariidae</taxon>
        <taxon>Funariales</taxon>
        <taxon>Funariaceae</taxon>
        <taxon>Physcomitrium</taxon>
    </lineage>
</organism>
<keyword evidence="4" id="KW-1185">Reference proteome</keyword>
<sequence>MYQLIYFKAAHNLCISPTSFHTNNLPILTATNTFLFFSFFYKIMYASYLFFVYHFSPFSWHFLSSCHLILFIVSTMINC</sequence>
<dbReference type="PaxDb" id="3218-PP1S71_313V6.1"/>
<keyword evidence="1" id="KW-1133">Transmembrane helix</keyword>
<evidence type="ECO:0000313" key="3">
    <source>
        <dbReference type="EnsemblPlants" id="PAC:32902776.CDS.1"/>
    </source>
</evidence>
<feature type="transmembrane region" description="Helical" evidence="1">
    <location>
        <begin position="34"/>
        <end position="53"/>
    </location>
</feature>
<evidence type="ECO:0000313" key="4">
    <source>
        <dbReference type="Proteomes" id="UP000006727"/>
    </source>
</evidence>
<reference evidence="3" key="3">
    <citation type="submission" date="2020-12" db="UniProtKB">
        <authorList>
            <consortium name="EnsemblPlants"/>
        </authorList>
    </citation>
    <scope>IDENTIFICATION</scope>
</reference>
<dbReference type="EnsemblPlants" id="Pp3c22_14300V3.2">
    <property type="protein sequence ID" value="PAC:32902777.CDS.1"/>
    <property type="gene ID" value="Pp3c22_14300"/>
</dbReference>
<name>A0A2K1INH8_PHYPA</name>
<proteinExistence type="predicted"/>
<dbReference type="Proteomes" id="UP000006727">
    <property type="component" value="Chromosome 22"/>
</dbReference>
<dbReference type="Gramene" id="Pp3c22_14300V3.1">
    <property type="protein sequence ID" value="PAC:32902776.CDS.1"/>
    <property type="gene ID" value="Pp3c22_14300"/>
</dbReference>
<dbReference type="EnsemblPlants" id="Pp3c22_14300V3.1">
    <property type="protein sequence ID" value="PAC:32902776.CDS.1"/>
    <property type="gene ID" value="Pp3c22_14300"/>
</dbReference>
<accession>A0A2K1INH8</accession>
<dbReference type="Gramene" id="Pp3c22_14300V3.2">
    <property type="protein sequence ID" value="PAC:32902777.CDS.1"/>
    <property type="gene ID" value="Pp3c22_14300"/>
</dbReference>
<keyword evidence="1" id="KW-0472">Membrane</keyword>
<reference evidence="2 4" key="1">
    <citation type="journal article" date="2008" name="Science">
        <title>The Physcomitrella genome reveals evolutionary insights into the conquest of land by plants.</title>
        <authorList>
            <person name="Rensing S."/>
            <person name="Lang D."/>
            <person name="Zimmer A."/>
            <person name="Terry A."/>
            <person name="Salamov A."/>
            <person name="Shapiro H."/>
            <person name="Nishiyama T."/>
            <person name="Perroud P.-F."/>
            <person name="Lindquist E."/>
            <person name="Kamisugi Y."/>
            <person name="Tanahashi T."/>
            <person name="Sakakibara K."/>
            <person name="Fujita T."/>
            <person name="Oishi K."/>
            <person name="Shin-I T."/>
            <person name="Kuroki Y."/>
            <person name="Toyoda A."/>
            <person name="Suzuki Y."/>
            <person name="Hashimoto A."/>
            <person name="Yamaguchi K."/>
            <person name="Sugano A."/>
            <person name="Kohara Y."/>
            <person name="Fujiyama A."/>
            <person name="Anterola A."/>
            <person name="Aoki S."/>
            <person name="Ashton N."/>
            <person name="Barbazuk W.B."/>
            <person name="Barker E."/>
            <person name="Bennetzen J."/>
            <person name="Bezanilla M."/>
            <person name="Blankenship R."/>
            <person name="Cho S.H."/>
            <person name="Dutcher S."/>
            <person name="Estelle M."/>
            <person name="Fawcett J.A."/>
            <person name="Gundlach H."/>
            <person name="Hanada K."/>
            <person name="Heyl A."/>
            <person name="Hicks K.A."/>
            <person name="Hugh J."/>
            <person name="Lohr M."/>
            <person name="Mayer K."/>
            <person name="Melkozernov A."/>
            <person name="Murata T."/>
            <person name="Nelson D."/>
            <person name="Pils B."/>
            <person name="Prigge M."/>
            <person name="Reiss B."/>
            <person name="Renner T."/>
            <person name="Rombauts S."/>
            <person name="Rushton P."/>
            <person name="Sanderfoot A."/>
            <person name="Schween G."/>
            <person name="Shiu S.-H."/>
            <person name="Stueber K."/>
            <person name="Theodoulou F.L."/>
            <person name="Tu H."/>
            <person name="Van de Peer Y."/>
            <person name="Verrier P.J."/>
            <person name="Waters E."/>
            <person name="Wood A."/>
            <person name="Yang L."/>
            <person name="Cove D."/>
            <person name="Cuming A."/>
            <person name="Hasebe M."/>
            <person name="Lucas S."/>
            <person name="Mishler D.B."/>
            <person name="Reski R."/>
            <person name="Grigoriev I."/>
            <person name="Quatrano R.S."/>
            <person name="Boore J.L."/>
        </authorList>
    </citation>
    <scope>NUCLEOTIDE SEQUENCE [LARGE SCALE GENOMIC DNA]</scope>
    <source>
        <strain evidence="3 4">cv. Gransden 2004</strain>
    </source>
</reference>
<dbReference type="AlphaFoldDB" id="A0A2K1INH8"/>
<dbReference type="EMBL" id="ABEU02000022">
    <property type="protein sequence ID" value="PNR30824.1"/>
    <property type="molecule type" value="Genomic_DNA"/>
</dbReference>
<feature type="transmembrane region" description="Helical" evidence="1">
    <location>
        <begin position="59"/>
        <end position="77"/>
    </location>
</feature>
<reference evidence="2 4" key="2">
    <citation type="journal article" date="2018" name="Plant J.">
        <title>The Physcomitrella patens chromosome-scale assembly reveals moss genome structure and evolution.</title>
        <authorList>
            <person name="Lang D."/>
            <person name="Ullrich K.K."/>
            <person name="Murat F."/>
            <person name="Fuchs J."/>
            <person name="Jenkins J."/>
            <person name="Haas F.B."/>
            <person name="Piednoel M."/>
            <person name="Gundlach H."/>
            <person name="Van Bel M."/>
            <person name="Meyberg R."/>
            <person name="Vives C."/>
            <person name="Morata J."/>
            <person name="Symeonidi A."/>
            <person name="Hiss M."/>
            <person name="Muchero W."/>
            <person name="Kamisugi Y."/>
            <person name="Saleh O."/>
            <person name="Blanc G."/>
            <person name="Decker E.L."/>
            <person name="van Gessel N."/>
            <person name="Grimwood J."/>
            <person name="Hayes R.D."/>
            <person name="Graham S.W."/>
            <person name="Gunter L.E."/>
            <person name="McDaniel S.F."/>
            <person name="Hoernstein S.N.W."/>
            <person name="Larsson A."/>
            <person name="Li F.W."/>
            <person name="Perroud P.F."/>
            <person name="Phillips J."/>
            <person name="Ranjan P."/>
            <person name="Rokshar D.S."/>
            <person name="Rothfels C.J."/>
            <person name="Schneider L."/>
            <person name="Shu S."/>
            <person name="Stevenson D.W."/>
            <person name="Thummler F."/>
            <person name="Tillich M."/>
            <person name="Villarreal Aguilar J.C."/>
            <person name="Widiez T."/>
            <person name="Wong G.K."/>
            <person name="Wymore A."/>
            <person name="Zhang Y."/>
            <person name="Zimmer A.D."/>
            <person name="Quatrano R.S."/>
            <person name="Mayer K.F.X."/>
            <person name="Goodstein D."/>
            <person name="Casacuberta J.M."/>
            <person name="Vandepoele K."/>
            <person name="Reski R."/>
            <person name="Cuming A.C."/>
            <person name="Tuskan G.A."/>
            <person name="Maumus F."/>
            <person name="Salse J."/>
            <person name="Schmutz J."/>
            <person name="Rensing S.A."/>
        </authorList>
    </citation>
    <scope>NUCLEOTIDE SEQUENCE [LARGE SCALE GENOMIC DNA]</scope>
    <source>
        <strain evidence="3 4">cv. Gransden 2004</strain>
    </source>
</reference>
<protein>
    <submittedName>
        <fullName evidence="2 3">Uncharacterized protein</fullName>
    </submittedName>
</protein>